<dbReference type="Proteomes" id="UP000746584">
    <property type="component" value="Unassembled WGS sequence"/>
</dbReference>
<sequence length="77" mass="8371">MHQTIDDHEAWLEVPADAVPVNATVRYEDRGERHVGTVVDELTTPGATALVVLDEDGAPRVVPTEARLEVRVNTGGR</sequence>
<evidence type="ECO:0000313" key="3">
    <source>
        <dbReference type="Proteomes" id="UP000648535"/>
    </source>
</evidence>
<comment type="caution">
    <text evidence="1">The sequence shown here is derived from an EMBL/GenBank/DDBJ whole genome shotgun (WGS) entry which is preliminary data.</text>
</comment>
<evidence type="ECO:0000313" key="1">
    <source>
        <dbReference type="EMBL" id="GGK94769.1"/>
    </source>
</evidence>
<protein>
    <submittedName>
        <fullName evidence="1">Uncharacterized protein</fullName>
    </submittedName>
</protein>
<evidence type="ECO:0000313" key="2">
    <source>
        <dbReference type="EMBL" id="MBM7803183.1"/>
    </source>
</evidence>
<dbReference type="EMBL" id="JAFBCG010000001">
    <property type="protein sequence ID" value="MBM7803183.1"/>
    <property type="molecule type" value="Genomic_DNA"/>
</dbReference>
<reference evidence="2 4" key="3">
    <citation type="submission" date="2021-01" db="EMBL/GenBank/DDBJ databases">
        <title>Sequencing the genomes of 1000 actinobacteria strains.</title>
        <authorList>
            <person name="Klenk H.-P."/>
        </authorList>
    </citation>
    <scope>NUCLEOTIDE SEQUENCE [LARGE SCALE GENOMIC DNA]</scope>
    <source>
        <strain evidence="2 4">DSM 20542</strain>
    </source>
</reference>
<dbReference type="Proteomes" id="UP000648535">
    <property type="component" value="Unassembled WGS sequence"/>
</dbReference>
<dbReference type="RefSeq" id="WP_175328348.1">
    <property type="nucleotide sequence ID" value="NZ_BMOI01000003.1"/>
</dbReference>
<dbReference type="AlphaFoldDB" id="A0A8H9G8K5"/>
<reference evidence="1" key="1">
    <citation type="journal article" date="2014" name="Int. J. Syst. Evol. Microbiol.">
        <title>Complete genome sequence of Corynebacterium casei LMG S-19264T (=DSM 44701T), isolated from a smear-ripened cheese.</title>
        <authorList>
            <consortium name="US DOE Joint Genome Institute (JGI-PGF)"/>
            <person name="Walter F."/>
            <person name="Albersmeier A."/>
            <person name="Kalinowski J."/>
            <person name="Ruckert C."/>
        </authorList>
    </citation>
    <scope>NUCLEOTIDE SEQUENCE</scope>
    <source>
        <strain evidence="1">JCM 1480</strain>
    </source>
</reference>
<organism evidence="1 3">
    <name type="scientific">Curtobacterium luteum</name>
    <dbReference type="NCBI Taxonomy" id="33881"/>
    <lineage>
        <taxon>Bacteria</taxon>
        <taxon>Bacillati</taxon>
        <taxon>Actinomycetota</taxon>
        <taxon>Actinomycetes</taxon>
        <taxon>Micrococcales</taxon>
        <taxon>Microbacteriaceae</taxon>
        <taxon>Curtobacterium</taxon>
    </lineage>
</organism>
<reference evidence="1" key="2">
    <citation type="submission" date="2020-09" db="EMBL/GenBank/DDBJ databases">
        <authorList>
            <person name="Sun Q."/>
            <person name="Ohkuma M."/>
        </authorList>
    </citation>
    <scope>NUCLEOTIDE SEQUENCE</scope>
    <source>
        <strain evidence="1">JCM 1480</strain>
    </source>
</reference>
<evidence type="ECO:0000313" key="4">
    <source>
        <dbReference type="Proteomes" id="UP000746584"/>
    </source>
</evidence>
<accession>A0A8H9G8K5</accession>
<proteinExistence type="predicted"/>
<dbReference type="EMBL" id="BMOI01000003">
    <property type="protein sequence ID" value="GGK94769.1"/>
    <property type="molecule type" value="Genomic_DNA"/>
</dbReference>
<keyword evidence="4" id="KW-1185">Reference proteome</keyword>
<gene>
    <name evidence="1" type="ORF">GCM10009769_10920</name>
    <name evidence="2" type="ORF">JOE58_002434</name>
</gene>
<name>A0A8H9G8K5_9MICO</name>